<gene>
    <name evidence="2" type="ORF">LSG31_19575</name>
</gene>
<accession>A0ABY4CHQ1</accession>
<reference evidence="2" key="1">
    <citation type="submission" date="2021-12" db="EMBL/GenBank/DDBJ databases">
        <title>Alicyclobacillaceae gen. nov., sp. nov., isolated from chalcocite enrichment system.</title>
        <authorList>
            <person name="Jiang Z."/>
        </authorList>
    </citation>
    <scope>NUCLEOTIDE SEQUENCE</scope>
    <source>
        <strain evidence="2">MYW30-H2</strain>
    </source>
</reference>
<keyword evidence="1" id="KW-0175">Coiled coil</keyword>
<name>A0ABY4CHQ1_9BACL</name>
<evidence type="ECO:0000313" key="3">
    <source>
        <dbReference type="Proteomes" id="UP000830167"/>
    </source>
</evidence>
<dbReference type="Proteomes" id="UP000830167">
    <property type="component" value="Chromosome"/>
</dbReference>
<organism evidence="2 3">
    <name type="scientific">Fodinisporobacter ferrooxydans</name>
    <dbReference type="NCBI Taxonomy" id="2901836"/>
    <lineage>
        <taxon>Bacteria</taxon>
        <taxon>Bacillati</taxon>
        <taxon>Bacillota</taxon>
        <taxon>Bacilli</taxon>
        <taxon>Bacillales</taxon>
        <taxon>Alicyclobacillaceae</taxon>
        <taxon>Fodinisporobacter</taxon>
    </lineage>
</organism>
<evidence type="ECO:0000256" key="1">
    <source>
        <dbReference type="SAM" id="Coils"/>
    </source>
</evidence>
<sequence>MPQQINTDQLKQAEAAITLAKELVSQAIQQSASNQQVAQEALKQCSNEIAQAQTTISQVQSAMQTQSAQQTK</sequence>
<protein>
    <submittedName>
        <fullName evidence="2">Uncharacterized protein</fullName>
    </submittedName>
</protein>
<dbReference type="EMBL" id="CP089291">
    <property type="protein sequence ID" value="UOF90040.1"/>
    <property type="molecule type" value="Genomic_DNA"/>
</dbReference>
<dbReference type="RefSeq" id="WP_347436733.1">
    <property type="nucleotide sequence ID" value="NZ_CP089291.1"/>
</dbReference>
<keyword evidence="3" id="KW-1185">Reference proteome</keyword>
<proteinExistence type="predicted"/>
<feature type="coiled-coil region" evidence="1">
    <location>
        <begin position="10"/>
        <end position="62"/>
    </location>
</feature>
<evidence type="ECO:0000313" key="2">
    <source>
        <dbReference type="EMBL" id="UOF90040.1"/>
    </source>
</evidence>